<sequence length="100" mass="11695">MALRYFTRTGGAQSTYSMINRITGDTRILANKDQLRSERPRKVDQKPSSKTIEKDEKDEYVFKLMGHTLKTTTTMMMMMHRWDVCRDEWARSESSVAVRG</sequence>
<gene>
    <name evidence="2" type="ORF">KIN20_033143</name>
</gene>
<accession>A0AAD5R7I7</accession>
<evidence type="ECO:0000313" key="3">
    <source>
        <dbReference type="Proteomes" id="UP001196413"/>
    </source>
</evidence>
<dbReference type="AlphaFoldDB" id="A0AAD5R7I7"/>
<feature type="region of interest" description="Disordered" evidence="1">
    <location>
        <begin position="30"/>
        <end position="52"/>
    </location>
</feature>
<name>A0AAD5R7I7_PARTN</name>
<proteinExistence type="predicted"/>
<evidence type="ECO:0000313" key="2">
    <source>
        <dbReference type="EMBL" id="KAJ1371233.1"/>
    </source>
</evidence>
<organism evidence="2 3">
    <name type="scientific">Parelaphostrongylus tenuis</name>
    <name type="common">Meningeal worm</name>
    <dbReference type="NCBI Taxonomy" id="148309"/>
    <lineage>
        <taxon>Eukaryota</taxon>
        <taxon>Metazoa</taxon>
        <taxon>Ecdysozoa</taxon>
        <taxon>Nematoda</taxon>
        <taxon>Chromadorea</taxon>
        <taxon>Rhabditida</taxon>
        <taxon>Rhabditina</taxon>
        <taxon>Rhabditomorpha</taxon>
        <taxon>Strongyloidea</taxon>
        <taxon>Metastrongylidae</taxon>
        <taxon>Parelaphostrongylus</taxon>
    </lineage>
</organism>
<evidence type="ECO:0000256" key="1">
    <source>
        <dbReference type="SAM" id="MobiDB-lite"/>
    </source>
</evidence>
<keyword evidence="3" id="KW-1185">Reference proteome</keyword>
<protein>
    <submittedName>
        <fullName evidence="2">Uncharacterized protein</fullName>
    </submittedName>
</protein>
<dbReference type="EMBL" id="JAHQIW010006939">
    <property type="protein sequence ID" value="KAJ1371233.1"/>
    <property type="molecule type" value="Genomic_DNA"/>
</dbReference>
<dbReference type="Proteomes" id="UP001196413">
    <property type="component" value="Unassembled WGS sequence"/>
</dbReference>
<feature type="compositionally biased region" description="Basic and acidic residues" evidence="1">
    <location>
        <begin position="33"/>
        <end position="52"/>
    </location>
</feature>
<reference evidence="2" key="1">
    <citation type="submission" date="2021-06" db="EMBL/GenBank/DDBJ databases">
        <title>Parelaphostrongylus tenuis whole genome reference sequence.</title>
        <authorList>
            <person name="Garwood T.J."/>
            <person name="Larsen P.A."/>
            <person name="Fountain-Jones N.M."/>
            <person name="Garbe J.R."/>
            <person name="Macchietto M.G."/>
            <person name="Kania S.A."/>
            <person name="Gerhold R.W."/>
            <person name="Richards J.E."/>
            <person name="Wolf T.M."/>
        </authorList>
    </citation>
    <scope>NUCLEOTIDE SEQUENCE</scope>
    <source>
        <strain evidence="2">MNPRO001-30</strain>
        <tissue evidence="2">Meninges</tissue>
    </source>
</reference>
<comment type="caution">
    <text evidence="2">The sequence shown here is derived from an EMBL/GenBank/DDBJ whole genome shotgun (WGS) entry which is preliminary data.</text>
</comment>